<feature type="domain" description="Gfo/Idh/MocA-like oxidoreductase N-terminal" evidence="1">
    <location>
        <begin position="6"/>
        <end position="116"/>
    </location>
</feature>
<dbReference type="SUPFAM" id="SSF51735">
    <property type="entry name" value="NAD(P)-binding Rossmann-fold domains"/>
    <property type="match status" value="1"/>
</dbReference>
<feature type="domain" description="GFO/IDH/MocA-like oxidoreductase" evidence="2">
    <location>
        <begin position="140"/>
        <end position="260"/>
    </location>
</feature>
<proteinExistence type="predicted"/>
<dbReference type="Pfam" id="PF01408">
    <property type="entry name" value="GFO_IDH_MocA"/>
    <property type="match status" value="1"/>
</dbReference>
<evidence type="ECO:0000313" key="3">
    <source>
        <dbReference type="EMBL" id="GIF61300.1"/>
    </source>
</evidence>
<name>A0ABQ4CG56_9ACTN</name>
<reference evidence="3 4" key="1">
    <citation type="submission" date="2021-01" db="EMBL/GenBank/DDBJ databases">
        <title>Whole genome shotgun sequence of Asanoa iriomotensis NBRC 100142.</title>
        <authorList>
            <person name="Komaki H."/>
            <person name="Tamura T."/>
        </authorList>
    </citation>
    <scope>NUCLEOTIDE SEQUENCE [LARGE SCALE GENOMIC DNA]</scope>
    <source>
        <strain evidence="3 4">NBRC 100142</strain>
    </source>
</reference>
<dbReference type="InterPro" id="IPR036291">
    <property type="entry name" value="NAD(P)-bd_dom_sf"/>
</dbReference>
<accession>A0ABQ4CG56</accession>
<gene>
    <name evidence="3" type="ORF">Air01nite_73950</name>
</gene>
<dbReference type="Gene3D" id="3.40.50.720">
    <property type="entry name" value="NAD(P)-binding Rossmann-like Domain"/>
    <property type="match status" value="1"/>
</dbReference>
<dbReference type="PANTHER" id="PTHR43249:SF1">
    <property type="entry name" value="D-GLUCOSIDE 3-DEHYDROGENASE"/>
    <property type="match status" value="1"/>
</dbReference>
<organism evidence="3 4">
    <name type="scientific">Asanoa iriomotensis</name>
    <dbReference type="NCBI Taxonomy" id="234613"/>
    <lineage>
        <taxon>Bacteria</taxon>
        <taxon>Bacillati</taxon>
        <taxon>Actinomycetota</taxon>
        <taxon>Actinomycetes</taxon>
        <taxon>Micromonosporales</taxon>
        <taxon>Micromonosporaceae</taxon>
        <taxon>Asanoa</taxon>
    </lineage>
</organism>
<dbReference type="InterPro" id="IPR055170">
    <property type="entry name" value="GFO_IDH_MocA-like_dom"/>
</dbReference>
<dbReference type="SUPFAM" id="SSF55347">
    <property type="entry name" value="Glyceraldehyde-3-phosphate dehydrogenase-like, C-terminal domain"/>
    <property type="match status" value="1"/>
</dbReference>
<dbReference type="PANTHER" id="PTHR43249">
    <property type="entry name" value="UDP-N-ACETYL-2-AMINO-2-DEOXY-D-GLUCURONATE OXIDASE"/>
    <property type="match status" value="1"/>
</dbReference>
<evidence type="ECO:0000259" key="1">
    <source>
        <dbReference type="Pfam" id="PF01408"/>
    </source>
</evidence>
<evidence type="ECO:0000313" key="4">
    <source>
        <dbReference type="Proteomes" id="UP000624325"/>
    </source>
</evidence>
<dbReference type="Gene3D" id="3.30.360.10">
    <property type="entry name" value="Dihydrodipicolinate Reductase, domain 2"/>
    <property type="match status" value="1"/>
</dbReference>
<protein>
    <submittedName>
        <fullName evidence="3">Oxidoreductase</fullName>
    </submittedName>
</protein>
<sequence>MTDIPVTVVGAGIIGRTHADAVLRHPRLRVAAIVDPDATARAALAAHVGKAAKEPAHSATLDGAVTPNSLVTICTPTGTHAALAEEALERGAHVLVEKPLDVSPRIARALADRADEFAARGLVASVVSQHRFDPASVAVAAAAHGGGLGRLTSAVASVPWWRAQSYYDQADWRGTWKLDGGGALMNQGVHTVDLLLWLLGAPSTVSAFTARLAHDDIEVEDVVAATMRFESGALATLHATTAGHPGMGVRLQVHGTAGSAVLHDDQLEFLNATAGPAPVERAEDAVPAGELRGAAKPADAFVVGHLRQYEDVVAAIDGGRPPGVGLRDGLLAVAVVYAVYASAALGRPVAVDEVLSGALDDLAGVS</sequence>
<dbReference type="InterPro" id="IPR052515">
    <property type="entry name" value="Gfo/Idh/MocA_Oxidoreductase"/>
</dbReference>
<dbReference type="RefSeq" id="WP_203708118.1">
    <property type="nucleotide sequence ID" value="NZ_BAAALU010000007.1"/>
</dbReference>
<comment type="caution">
    <text evidence="3">The sequence shown here is derived from an EMBL/GenBank/DDBJ whole genome shotgun (WGS) entry which is preliminary data.</text>
</comment>
<keyword evidence="4" id="KW-1185">Reference proteome</keyword>
<evidence type="ECO:0000259" key="2">
    <source>
        <dbReference type="Pfam" id="PF22725"/>
    </source>
</evidence>
<dbReference type="Pfam" id="PF22725">
    <property type="entry name" value="GFO_IDH_MocA_C3"/>
    <property type="match status" value="1"/>
</dbReference>
<dbReference type="EMBL" id="BONC01000098">
    <property type="protein sequence ID" value="GIF61300.1"/>
    <property type="molecule type" value="Genomic_DNA"/>
</dbReference>
<dbReference type="Proteomes" id="UP000624325">
    <property type="component" value="Unassembled WGS sequence"/>
</dbReference>
<dbReference type="InterPro" id="IPR000683">
    <property type="entry name" value="Gfo/Idh/MocA-like_OxRdtase_N"/>
</dbReference>